<accession>A0ABZ1SLF2</accession>
<feature type="region of interest" description="Disordered" evidence="1">
    <location>
        <begin position="1"/>
        <end position="39"/>
    </location>
</feature>
<reference evidence="2" key="1">
    <citation type="submission" date="2022-10" db="EMBL/GenBank/DDBJ databases">
        <title>The complete genomes of actinobacterial strains from the NBC collection.</title>
        <authorList>
            <person name="Joergensen T.S."/>
            <person name="Alvarez Arevalo M."/>
            <person name="Sterndorff E.B."/>
            <person name="Faurdal D."/>
            <person name="Vuksanovic O."/>
            <person name="Mourched A.-S."/>
            <person name="Charusanti P."/>
            <person name="Shaw S."/>
            <person name="Blin K."/>
            <person name="Weber T."/>
        </authorList>
    </citation>
    <scope>NUCLEOTIDE SEQUENCE</scope>
    <source>
        <strain evidence="2">NBC_00254</strain>
    </source>
</reference>
<organism evidence="2 3">
    <name type="scientific">Microbispora hainanensis</name>
    <dbReference type="NCBI Taxonomy" id="568844"/>
    <lineage>
        <taxon>Bacteria</taxon>
        <taxon>Bacillati</taxon>
        <taxon>Actinomycetota</taxon>
        <taxon>Actinomycetes</taxon>
        <taxon>Streptosporangiales</taxon>
        <taxon>Streptosporangiaceae</taxon>
        <taxon>Microbispora</taxon>
    </lineage>
</organism>
<evidence type="ECO:0000256" key="1">
    <source>
        <dbReference type="SAM" id="MobiDB-lite"/>
    </source>
</evidence>
<dbReference type="Proteomes" id="UP001432011">
    <property type="component" value="Chromosome"/>
</dbReference>
<sequence length="100" mass="10731">MAVRHGLRHDGAPAEQEHQAETPGHDPAEDPPGSPPRPAVVFRLVRPALLVRTTGCGPLTRLGRLLDRLLGGLLRGLLGGLLRPRLPGGLGVRARWPPLR</sequence>
<keyword evidence="3" id="KW-1185">Reference proteome</keyword>
<evidence type="ECO:0000313" key="2">
    <source>
        <dbReference type="EMBL" id="WUP73846.1"/>
    </source>
</evidence>
<feature type="compositionally biased region" description="Basic and acidic residues" evidence="1">
    <location>
        <begin position="8"/>
        <end position="28"/>
    </location>
</feature>
<evidence type="ECO:0000313" key="3">
    <source>
        <dbReference type="Proteomes" id="UP001432011"/>
    </source>
</evidence>
<name>A0ABZ1SLF2_9ACTN</name>
<protein>
    <submittedName>
        <fullName evidence="2">Uncharacterized protein</fullName>
    </submittedName>
</protein>
<dbReference type="RefSeq" id="WP_328708988.1">
    <property type="nucleotide sequence ID" value="NZ_CP108085.1"/>
</dbReference>
<proteinExistence type="predicted"/>
<dbReference type="EMBL" id="CP108085">
    <property type="protein sequence ID" value="WUP73846.1"/>
    <property type="molecule type" value="Genomic_DNA"/>
</dbReference>
<gene>
    <name evidence="2" type="ORF">OG913_31365</name>
</gene>